<dbReference type="EC" id="2.7.1.121" evidence="7"/>
<gene>
    <name evidence="7" type="primary">dhaK</name>
    <name evidence="7" type="ORF">G6N74_12590</name>
</gene>
<dbReference type="InterPro" id="IPR050861">
    <property type="entry name" value="Dihydroxyacetone_Kinase"/>
</dbReference>
<dbReference type="Gene3D" id="1.25.40.340">
    <property type="match status" value="1"/>
</dbReference>
<dbReference type="NCBIfam" id="NF011049">
    <property type="entry name" value="PRK14479.1"/>
    <property type="match status" value="1"/>
</dbReference>
<dbReference type="AlphaFoldDB" id="A0A7C9VC79"/>
<evidence type="ECO:0000259" key="6">
    <source>
        <dbReference type="PROSITE" id="PS51481"/>
    </source>
</evidence>
<dbReference type="SUPFAM" id="SSF101473">
    <property type="entry name" value="DhaL-like"/>
    <property type="match status" value="1"/>
</dbReference>
<reference evidence="7 8" key="1">
    <citation type="submission" date="2020-02" db="EMBL/GenBank/DDBJ databases">
        <title>Genome sequence of the type strain CGMCC 1.15528 of Mesorhizobium zhangyense.</title>
        <authorList>
            <person name="Gao J."/>
            <person name="Sun J."/>
        </authorList>
    </citation>
    <scope>NUCLEOTIDE SEQUENCE [LARGE SCALE GENOMIC DNA]</scope>
    <source>
        <strain evidence="7 8">CGMCC 1.15528</strain>
    </source>
</reference>
<organism evidence="7 8">
    <name type="scientific">Mesorhizobium zhangyense</name>
    <dbReference type="NCBI Taxonomy" id="1776730"/>
    <lineage>
        <taxon>Bacteria</taxon>
        <taxon>Pseudomonadati</taxon>
        <taxon>Pseudomonadota</taxon>
        <taxon>Alphaproteobacteria</taxon>
        <taxon>Hyphomicrobiales</taxon>
        <taxon>Phyllobacteriaceae</taxon>
        <taxon>Mesorhizobium</taxon>
    </lineage>
</organism>
<evidence type="ECO:0000256" key="1">
    <source>
        <dbReference type="ARBA" id="ARBA00022679"/>
    </source>
</evidence>
<dbReference type="PROSITE" id="PS51481">
    <property type="entry name" value="DHAK"/>
    <property type="match status" value="1"/>
</dbReference>
<keyword evidence="8" id="KW-1185">Reference proteome</keyword>
<dbReference type="Proteomes" id="UP000481252">
    <property type="component" value="Unassembled WGS sequence"/>
</dbReference>
<dbReference type="RefSeq" id="WP_165117760.1">
    <property type="nucleotide sequence ID" value="NZ_JAAKZG010000004.1"/>
</dbReference>
<dbReference type="InterPro" id="IPR004006">
    <property type="entry name" value="DhaK_dom"/>
</dbReference>
<dbReference type="Gene3D" id="3.40.50.10440">
    <property type="entry name" value="Dihydroxyacetone kinase, domain 1"/>
    <property type="match status" value="1"/>
</dbReference>
<dbReference type="GO" id="GO:0005524">
    <property type="term" value="F:ATP binding"/>
    <property type="evidence" value="ECO:0007669"/>
    <property type="project" value="UniProtKB-KW"/>
</dbReference>
<dbReference type="InterPro" id="IPR004007">
    <property type="entry name" value="DhaL_dom"/>
</dbReference>
<evidence type="ECO:0000313" key="7">
    <source>
        <dbReference type="EMBL" id="NGN41909.1"/>
    </source>
</evidence>
<dbReference type="FunFam" id="3.30.1180.20:FF:000001">
    <property type="entry name" value="Dihydroxyacetone kinase 1"/>
    <property type="match status" value="1"/>
</dbReference>
<dbReference type="SUPFAM" id="SSF82549">
    <property type="entry name" value="DAK1/DegV-like"/>
    <property type="match status" value="1"/>
</dbReference>
<dbReference type="InterPro" id="IPR036117">
    <property type="entry name" value="DhaL_dom_sf"/>
</dbReference>
<dbReference type="SMART" id="SM01120">
    <property type="entry name" value="Dak2"/>
    <property type="match status" value="1"/>
</dbReference>
<dbReference type="GO" id="GO:0047324">
    <property type="term" value="F:phosphoenolpyruvate-glycerone phosphotransferase activity"/>
    <property type="evidence" value="ECO:0007669"/>
    <property type="project" value="UniProtKB-EC"/>
</dbReference>
<feature type="domain" description="DhaL" evidence="5">
    <location>
        <begin position="361"/>
        <end position="559"/>
    </location>
</feature>
<dbReference type="GO" id="GO:0019563">
    <property type="term" value="P:glycerol catabolic process"/>
    <property type="evidence" value="ECO:0007669"/>
    <property type="project" value="TreeGrafter"/>
</dbReference>
<comment type="caution">
    <text evidence="7">The sequence shown here is derived from an EMBL/GenBank/DDBJ whole genome shotgun (WGS) entry which is preliminary data.</text>
</comment>
<dbReference type="Pfam" id="PF02733">
    <property type="entry name" value="Dak1"/>
    <property type="match status" value="1"/>
</dbReference>
<dbReference type="FunFam" id="1.25.40.340:FF:000002">
    <property type="entry name" value="Dihydroxyacetone kinase, L subunit"/>
    <property type="match status" value="1"/>
</dbReference>
<feature type="domain" description="DhaK" evidence="6">
    <location>
        <begin position="7"/>
        <end position="330"/>
    </location>
</feature>
<dbReference type="PROSITE" id="PS51480">
    <property type="entry name" value="DHAL"/>
    <property type="match status" value="1"/>
</dbReference>
<evidence type="ECO:0000256" key="3">
    <source>
        <dbReference type="ARBA" id="ARBA00022777"/>
    </source>
</evidence>
<name>A0A7C9VC79_9HYPH</name>
<keyword evidence="2" id="KW-0547">Nucleotide-binding</keyword>
<evidence type="ECO:0000256" key="2">
    <source>
        <dbReference type="ARBA" id="ARBA00022741"/>
    </source>
</evidence>
<dbReference type="PANTHER" id="PTHR28629">
    <property type="entry name" value="TRIOKINASE/FMN CYCLASE"/>
    <property type="match status" value="1"/>
</dbReference>
<evidence type="ECO:0000313" key="8">
    <source>
        <dbReference type="Proteomes" id="UP000481252"/>
    </source>
</evidence>
<sequence length="569" mass="57571">MKKLINDPLHVVREMLEGAVATSPGQALLDRENVVVRQPLPTRNARQVALLSGGGSGHEPAHAGYVGEGMLTAAIAGDVFTSPSTDAVLAAIREVAGPAGALLIVKNYTGDRLNFGLAAELARGEGIPVEVAVVADDVALRDTVEKSRRRGIAGTVLVHKIAGAAAARGKSLAEVADLARSACDAIGTMGVALGPCTLPAAGKPNFVLEAGEVELGLGIHGEPGVRKAPLGTADELVELLLAAIIADRGLSKGSRVVLLVNGLGSTPPMELAIVARSALKALAAHDITVERAWTGTFLSALDMPGMSLSLMTVDDARLDLLDAATDAPAWPGKGKLNAMPVAVMAERADSTATVAVAPGGDVARHLAQAAAEALITAEDKLTDLDARAGDGDLGASMARAALAIRALPETAWNAPSGALAEIGNALSRAIGGSSGPFYATALLRASRELAGGEATPARLADAFDAAVNAITELGGAKLGDRTMVDALEPAAVAFRNALSAGSLPADALRSAAEAAEKGAEHTATLRPRLGRASYLGERAVGVPDGGAVAVAIWLRAMADSLPTKKDAGE</sequence>
<dbReference type="FunFam" id="3.40.50.10440:FF:000001">
    <property type="entry name" value="Dihydroxyacetone kinase, DhaK subunit"/>
    <property type="match status" value="1"/>
</dbReference>
<evidence type="ECO:0000256" key="4">
    <source>
        <dbReference type="ARBA" id="ARBA00022840"/>
    </source>
</evidence>
<dbReference type="GO" id="GO:0004371">
    <property type="term" value="F:glycerone kinase activity"/>
    <property type="evidence" value="ECO:0007669"/>
    <property type="project" value="InterPro"/>
</dbReference>
<keyword evidence="4" id="KW-0067">ATP-binding</keyword>
<dbReference type="Pfam" id="PF02734">
    <property type="entry name" value="Dak2"/>
    <property type="match status" value="1"/>
</dbReference>
<accession>A0A7C9VC79</accession>
<dbReference type="Gene3D" id="3.30.1180.20">
    <property type="entry name" value="Dihydroxyacetone kinase, domain 2"/>
    <property type="match status" value="1"/>
</dbReference>
<keyword evidence="3 7" id="KW-0418">Kinase</keyword>
<dbReference type="PANTHER" id="PTHR28629:SF4">
    <property type="entry name" value="TRIOKINASE_FMN CYCLASE"/>
    <property type="match status" value="1"/>
</dbReference>
<evidence type="ECO:0000259" key="5">
    <source>
        <dbReference type="PROSITE" id="PS51480"/>
    </source>
</evidence>
<dbReference type="EMBL" id="JAAKZG010000004">
    <property type="protein sequence ID" value="NGN41909.1"/>
    <property type="molecule type" value="Genomic_DNA"/>
</dbReference>
<dbReference type="GO" id="GO:0005829">
    <property type="term" value="C:cytosol"/>
    <property type="evidence" value="ECO:0007669"/>
    <property type="project" value="TreeGrafter"/>
</dbReference>
<keyword evidence="1 7" id="KW-0808">Transferase</keyword>
<protein>
    <submittedName>
        <fullName evidence="7">Dihydroxyacetone kinase subunit DhaK</fullName>
        <ecNumber evidence="7">2.7.1.121</ecNumber>
    </submittedName>
</protein>
<proteinExistence type="predicted"/>